<dbReference type="InterPro" id="IPR011006">
    <property type="entry name" value="CheY-like_superfamily"/>
</dbReference>
<keyword evidence="15" id="KW-1185">Reference proteome</keyword>
<evidence type="ECO:0000259" key="10">
    <source>
        <dbReference type="PROSITE" id="PS50110"/>
    </source>
</evidence>
<dbReference type="Pfam" id="PF00486">
    <property type="entry name" value="Trans_reg_C"/>
    <property type="match status" value="1"/>
</dbReference>
<evidence type="ECO:0000256" key="7">
    <source>
        <dbReference type="ARBA" id="ARBA00024867"/>
    </source>
</evidence>
<feature type="domain" description="OmpR/PhoB-type" evidence="11">
    <location>
        <begin position="125"/>
        <end position="220"/>
    </location>
</feature>
<comment type="function">
    <text evidence="7">May play the central regulatory role in sporulation. It may be an element of the effector pathway responsible for the activation of sporulation genes in response to nutritional stress. Spo0A may act in concert with spo0H (a sigma factor) to control the expression of some genes that are critical to the sporulation process.</text>
</comment>
<feature type="domain" description="Response regulatory" evidence="10">
    <location>
        <begin position="3"/>
        <end position="115"/>
    </location>
</feature>
<dbReference type="InterPro" id="IPR036388">
    <property type="entry name" value="WH-like_DNA-bd_sf"/>
</dbReference>
<gene>
    <name evidence="14" type="primary">walR_3</name>
    <name evidence="12" type="ORF">CNEO_44697</name>
    <name evidence="14" type="ORF">CNEONATNEC25_00974</name>
    <name evidence="13" type="ORF">CQ394_15305</name>
</gene>
<evidence type="ECO:0000256" key="9">
    <source>
        <dbReference type="PROSITE-ProRule" id="PRU01091"/>
    </source>
</evidence>
<dbReference type="EMBL" id="PDCJ01000002">
    <property type="protein sequence ID" value="PEG30005.1"/>
    <property type="molecule type" value="Genomic_DNA"/>
</dbReference>
<evidence type="ECO:0000256" key="1">
    <source>
        <dbReference type="ARBA" id="ARBA00018672"/>
    </source>
</evidence>
<accession>A0A2A7ME86</accession>
<name>A0A2A7ME86_9CLOT</name>
<feature type="modified residue" description="4-aspartylphosphate" evidence="8">
    <location>
        <position position="52"/>
    </location>
</feature>
<dbReference type="Proteomes" id="UP000431451">
    <property type="component" value="Unassembled WGS sequence"/>
</dbReference>
<reference evidence="12" key="3">
    <citation type="submission" date="2021-10" db="EMBL/GenBank/DDBJ databases">
        <authorList>
            <person name="Mesa V."/>
        </authorList>
    </citation>
    <scope>NUCLEOTIDE SEQUENCE</scope>
    <source>
        <strain evidence="12">CC3_PB</strain>
    </source>
</reference>
<reference evidence="14 16" key="2">
    <citation type="submission" date="2018-06" db="EMBL/GenBank/DDBJ databases">
        <authorList>
            <consortium name="IHU Genomes"/>
        </authorList>
    </citation>
    <scope>NUCLEOTIDE SEQUENCE [LARGE SCALE GENOMIC DNA]</scope>
    <source>
        <strain evidence="14 16">NEC25</strain>
    </source>
</reference>
<dbReference type="Pfam" id="PF00072">
    <property type="entry name" value="Response_reg"/>
    <property type="match status" value="1"/>
</dbReference>
<dbReference type="Gene3D" id="1.10.10.10">
    <property type="entry name" value="Winged helix-like DNA-binding domain superfamily/Winged helix DNA-binding domain"/>
    <property type="match status" value="1"/>
</dbReference>
<dbReference type="GO" id="GO:0000156">
    <property type="term" value="F:phosphorelay response regulator activity"/>
    <property type="evidence" value="ECO:0007669"/>
    <property type="project" value="TreeGrafter"/>
</dbReference>
<dbReference type="SUPFAM" id="SSF52172">
    <property type="entry name" value="CheY-like"/>
    <property type="match status" value="1"/>
</dbReference>
<dbReference type="PANTHER" id="PTHR48111">
    <property type="entry name" value="REGULATOR OF RPOS"/>
    <property type="match status" value="1"/>
</dbReference>
<dbReference type="EMBL" id="UWJD01000001">
    <property type="protein sequence ID" value="VCT83378.1"/>
    <property type="molecule type" value="Genomic_DNA"/>
</dbReference>
<dbReference type="PANTHER" id="PTHR48111:SF73">
    <property type="entry name" value="ALKALINE PHOSPHATASE SYNTHESIS TRANSCRIPTIONAL REGULATORY PROTEIN PHOP"/>
    <property type="match status" value="1"/>
</dbReference>
<evidence type="ECO:0000256" key="8">
    <source>
        <dbReference type="PROSITE-ProRule" id="PRU00169"/>
    </source>
</evidence>
<dbReference type="CDD" id="cd00383">
    <property type="entry name" value="trans_reg_C"/>
    <property type="match status" value="1"/>
</dbReference>
<sequence>MIKILVVEDDYGIRDLIELTLKMENYTTITAKDGEEALSKIENEKFDLILLDIMIPKIDGFKLIRMIDDKSVPVIFLSAKSQVQDKILGLKLGAEDYITKPFEPLELLARIEVVLRRKKSSKKEENVIKYHHLLVQTNKRLVKSNDVIVQLTLKEYNLLLIFLNNINNVLTREVLLEKIWGFDFYGETRTVDMHIKQLRDKLDLKEYLKTVYKVGYILKD</sequence>
<evidence type="ECO:0000313" key="15">
    <source>
        <dbReference type="Proteomes" id="UP000220840"/>
    </source>
</evidence>
<dbReference type="AlphaFoldDB" id="A0A2A7ME86"/>
<dbReference type="GO" id="GO:0032993">
    <property type="term" value="C:protein-DNA complex"/>
    <property type="evidence" value="ECO:0007669"/>
    <property type="project" value="TreeGrafter"/>
</dbReference>
<proteinExistence type="predicted"/>
<dbReference type="GO" id="GO:0000976">
    <property type="term" value="F:transcription cis-regulatory region binding"/>
    <property type="evidence" value="ECO:0007669"/>
    <property type="project" value="TreeGrafter"/>
</dbReference>
<feature type="DNA-binding region" description="OmpR/PhoB-type" evidence="9">
    <location>
        <begin position="125"/>
        <end position="220"/>
    </location>
</feature>
<dbReference type="GO" id="GO:0005829">
    <property type="term" value="C:cytosol"/>
    <property type="evidence" value="ECO:0007669"/>
    <property type="project" value="TreeGrafter"/>
</dbReference>
<dbReference type="Proteomes" id="UP000789738">
    <property type="component" value="Unassembled WGS sequence"/>
</dbReference>
<dbReference type="EMBL" id="CAKJVE010000004">
    <property type="protein sequence ID" value="CAG9710310.1"/>
    <property type="molecule type" value="Genomic_DNA"/>
</dbReference>
<dbReference type="PROSITE" id="PS50110">
    <property type="entry name" value="RESPONSE_REGULATORY"/>
    <property type="match status" value="1"/>
</dbReference>
<evidence type="ECO:0000256" key="3">
    <source>
        <dbReference type="ARBA" id="ARBA00023012"/>
    </source>
</evidence>
<dbReference type="InterPro" id="IPR001867">
    <property type="entry name" value="OmpR/PhoB-type_DNA-bd"/>
</dbReference>
<evidence type="ECO:0000313" key="12">
    <source>
        <dbReference type="EMBL" id="CAG9710310.1"/>
    </source>
</evidence>
<dbReference type="InterPro" id="IPR039420">
    <property type="entry name" value="WalR-like"/>
</dbReference>
<evidence type="ECO:0000313" key="16">
    <source>
        <dbReference type="Proteomes" id="UP000431451"/>
    </source>
</evidence>
<dbReference type="OrthoDB" id="9778712at2"/>
<keyword evidence="4" id="KW-0805">Transcription regulation</keyword>
<keyword evidence="3" id="KW-0902">Two-component regulatory system</keyword>
<evidence type="ECO:0000313" key="14">
    <source>
        <dbReference type="EMBL" id="VCT83378.1"/>
    </source>
</evidence>
<keyword evidence="2 8" id="KW-0597">Phosphoprotein</keyword>
<evidence type="ECO:0000259" key="11">
    <source>
        <dbReference type="PROSITE" id="PS51755"/>
    </source>
</evidence>
<dbReference type="Gene3D" id="6.10.250.690">
    <property type="match status" value="1"/>
</dbReference>
<dbReference type="Proteomes" id="UP000220840">
    <property type="component" value="Unassembled WGS sequence"/>
</dbReference>
<evidence type="ECO:0000256" key="2">
    <source>
        <dbReference type="ARBA" id="ARBA00022553"/>
    </source>
</evidence>
<evidence type="ECO:0000313" key="13">
    <source>
        <dbReference type="EMBL" id="PEG30005.1"/>
    </source>
</evidence>
<keyword evidence="6" id="KW-0804">Transcription</keyword>
<dbReference type="STRING" id="137838.GCA_001458595_01296"/>
<keyword evidence="5 9" id="KW-0238">DNA-binding</keyword>
<dbReference type="InterPro" id="IPR001789">
    <property type="entry name" value="Sig_transdc_resp-reg_receiver"/>
</dbReference>
<dbReference type="SMART" id="SM00862">
    <property type="entry name" value="Trans_reg_C"/>
    <property type="match status" value="1"/>
</dbReference>
<dbReference type="FunFam" id="3.40.50.2300:FF:000001">
    <property type="entry name" value="DNA-binding response regulator PhoB"/>
    <property type="match status" value="1"/>
</dbReference>
<dbReference type="PROSITE" id="PS51755">
    <property type="entry name" value="OMPR_PHOB"/>
    <property type="match status" value="1"/>
</dbReference>
<protein>
    <recommendedName>
        <fullName evidence="1">Stage 0 sporulation protein A homolog</fullName>
    </recommendedName>
</protein>
<evidence type="ECO:0000256" key="5">
    <source>
        <dbReference type="ARBA" id="ARBA00023125"/>
    </source>
</evidence>
<evidence type="ECO:0000256" key="4">
    <source>
        <dbReference type="ARBA" id="ARBA00023015"/>
    </source>
</evidence>
<reference evidence="13 15" key="1">
    <citation type="submission" date="2017-10" db="EMBL/GenBank/DDBJ databases">
        <title>Effective Description of Clostridium neonatale sp. nov. linked to necrotizing enterocolitis in neonates and a clarification of species assignable to the genus Clostridium (Prazmowski 1880) emend. Lawson and Rainey 2016.</title>
        <authorList>
            <person name="Bernard K."/>
            <person name="Burdz T."/>
            <person name="Wiebe D."/>
            <person name="Balcewich B."/>
            <person name="Alfa M."/>
            <person name="Bernier A.-M."/>
        </authorList>
    </citation>
    <scope>NUCLEOTIDE SEQUENCE [LARGE SCALE GENOMIC DNA]</scope>
    <source>
        <strain evidence="13 15">LCDC99A005</strain>
    </source>
</reference>
<dbReference type="Gene3D" id="3.40.50.2300">
    <property type="match status" value="1"/>
</dbReference>
<dbReference type="SMART" id="SM00448">
    <property type="entry name" value="REC"/>
    <property type="match status" value="1"/>
</dbReference>
<dbReference type="RefSeq" id="WP_058294172.1">
    <property type="nucleotide sequence ID" value="NZ_CAKJVE010000004.1"/>
</dbReference>
<organism evidence="13 15">
    <name type="scientific">Clostridium neonatale</name>
    <dbReference type="NCBI Taxonomy" id="137838"/>
    <lineage>
        <taxon>Bacteria</taxon>
        <taxon>Bacillati</taxon>
        <taxon>Bacillota</taxon>
        <taxon>Clostridia</taxon>
        <taxon>Eubacteriales</taxon>
        <taxon>Clostridiaceae</taxon>
        <taxon>Clostridium</taxon>
    </lineage>
</organism>
<dbReference type="GO" id="GO:0006355">
    <property type="term" value="P:regulation of DNA-templated transcription"/>
    <property type="evidence" value="ECO:0007669"/>
    <property type="project" value="InterPro"/>
</dbReference>
<evidence type="ECO:0000256" key="6">
    <source>
        <dbReference type="ARBA" id="ARBA00023163"/>
    </source>
</evidence>
<dbReference type="GeneID" id="68876316"/>